<keyword evidence="11" id="KW-0969">Cilium</keyword>
<dbReference type="GO" id="GO:0005198">
    <property type="term" value="F:structural molecule activity"/>
    <property type="evidence" value="ECO:0007669"/>
    <property type="project" value="InterPro"/>
</dbReference>
<dbReference type="InterPro" id="IPR001444">
    <property type="entry name" value="Flag_bb_rod_N"/>
</dbReference>
<name>A0A4R3I2W6_9GAMM</name>
<evidence type="ECO:0000259" key="9">
    <source>
        <dbReference type="Pfam" id="PF21158"/>
    </source>
</evidence>
<sequence length="1006" mass="107191">MSLLSTAVSGLSVAQTALDTTGNNISNANTEGYSRQQVSMETANSTYYGFGYVGNGVSVSEVSRITDEYLTLQLQSDTSDYYDLETYADLLAQVDTLLSNDSTGLQSAMDDYFAALQTAADDPSYVPSRDVVLAEAESLASQFNSIADYLGDIEDTLNSQLEASIAQVNSLATTIATLNAEIIAAEGSSETAAPNDLLDARDQAILELSAYVDTDVVEVDGAYDIYIGSGQALVLGNSAYSLEATPSEEDPTQTGITFVGSTTSIDITNEITSGAIAGMINFRENALDETINNLGLLAITFVEETNATHSVGIDLNGDWGGNFFADMNSEDLVSNRVSAYGSNTSSNDNYFSVYIDDTSALTGSEYTLSVPGPDSSRFEITNSDGDVVAEGSLENTFPQEIEFDGLKLVIESGTFKEGDSFTVNPYANAAAAVDVAITEAEEIALAYPIRADTSLSNNGTGVIDQGTMLSTDTSMFSVDGELSPPLIIVFTSETTYSVYDNTDPSNPTALDPPMENLSYVPGATNTIFTDDPGETQVSSWRARLPAAAETGTQGSFDSLENGINAERFEFYYTDPETGETSLLDEVSTETGTSAADIANALNLVDGIEARAYTEVQLTNFTNNGTTYNPSNDFEVWINGVNITDVVESSNQSTYMDGYPEEVPDEMTPDFLADRINSNYELSYMGITAKSDGTTLTITSANGDDILIEMTGDEPQEVLVDGLTDYIDPGDSFQLSNGQSYTIDPISGNTNGEINSLTGYDFTEGGPYEYEIYLPDGRTGYITMDQYYADSDSLLAAFEEQITDQLDDSSSASVSVDANGNLSYQVYMTVTGTGDPDEVSAVNMGGEVDIVMSDGISLETDPEIGGIFNGIPDAESTYLGFTFEISGTPVDGDEFVIEWNEGGTSDNRNALDLVALETSDLVGGEITFTESYAQSVEQVGTMTSTAEVQAAAAETILETTAAEVDSISGVNLDEEAAYLIEYQALYSANAKVITIAQELFDTLLASF</sequence>
<keyword evidence="12" id="KW-1185">Reference proteome</keyword>
<dbReference type="Pfam" id="PF22638">
    <property type="entry name" value="FlgK_D1"/>
    <property type="match status" value="1"/>
</dbReference>
<evidence type="ECO:0000256" key="2">
    <source>
        <dbReference type="ARBA" id="ARBA00004613"/>
    </source>
</evidence>
<feature type="domain" description="Flagellar basal-body/hook protein C-terminal" evidence="8">
    <location>
        <begin position="966"/>
        <end position="1003"/>
    </location>
</feature>
<evidence type="ECO:0000259" key="10">
    <source>
        <dbReference type="Pfam" id="PF22638"/>
    </source>
</evidence>
<evidence type="ECO:0000313" key="12">
    <source>
        <dbReference type="Proteomes" id="UP000295793"/>
    </source>
</evidence>
<keyword evidence="11" id="KW-0282">Flagellum</keyword>
<keyword evidence="5" id="KW-0964">Secreted</keyword>
<dbReference type="InterPro" id="IPR053927">
    <property type="entry name" value="FlgK_helical"/>
</dbReference>
<feature type="domain" description="Flagellar hook-associated protein FlgK helical" evidence="10">
    <location>
        <begin position="91"/>
        <end position="324"/>
    </location>
</feature>
<dbReference type="PANTHER" id="PTHR30033:SF1">
    <property type="entry name" value="FLAGELLAR HOOK-ASSOCIATED PROTEIN 1"/>
    <property type="match status" value="1"/>
</dbReference>
<keyword evidence="6" id="KW-0975">Bacterial flagellum</keyword>
<evidence type="ECO:0000256" key="6">
    <source>
        <dbReference type="ARBA" id="ARBA00023143"/>
    </source>
</evidence>
<feature type="domain" description="Flagellar hook-associated protein 1 D2-like" evidence="9">
    <location>
        <begin position="344"/>
        <end position="425"/>
    </location>
</feature>
<keyword evidence="11" id="KW-0966">Cell projection</keyword>
<dbReference type="PROSITE" id="PS00588">
    <property type="entry name" value="FLAGELLA_BB_ROD"/>
    <property type="match status" value="1"/>
</dbReference>
<evidence type="ECO:0000256" key="5">
    <source>
        <dbReference type="ARBA" id="ARBA00022525"/>
    </source>
</evidence>
<evidence type="ECO:0000256" key="3">
    <source>
        <dbReference type="ARBA" id="ARBA00009677"/>
    </source>
</evidence>
<dbReference type="AlphaFoldDB" id="A0A4R3I2W6"/>
<evidence type="ECO:0000256" key="4">
    <source>
        <dbReference type="ARBA" id="ARBA00016244"/>
    </source>
</evidence>
<evidence type="ECO:0000259" key="8">
    <source>
        <dbReference type="Pfam" id="PF06429"/>
    </source>
</evidence>
<dbReference type="Proteomes" id="UP000295793">
    <property type="component" value="Unassembled WGS sequence"/>
</dbReference>
<dbReference type="RefSeq" id="WP_132702131.1">
    <property type="nucleotide sequence ID" value="NZ_SLZR01000011.1"/>
</dbReference>
<dbReference type="Pfam" id="PF06429">
    <property type="entry name" value="Flg_bbr_C"/>
    <property type="match status" value="1"/>
</dbReference>
<reference evidence="11 12" key="1">
    <citation type="submission" date="2019-03" db="EMBL/GenBank/DDBJ databases">
        <title>Genomic Encyclopedia of Archaeal and Bacterial Type Strains, Phase II (KMG-II): from individual species to whole genera.</title>
        <authorList>
            <person name="Goeker M."/>
        </authorList>
    </citation>
    <scope>NUCLEOTIDE SEQUENCE [LARGE SCALE GENOMIC DNA]</scope>
    <source>
        <strain evidence="11 12">DSM 15388</strain>
    </source>
</reference>
<dbReference type="GO" id="GO:0005576">
    <property type="term" value="C:extracellular region"/>
    <property type="evidence" value="ECO:0007669"/>
    <property type="project" value="UniProtKB-SubCell"/>
</dbReference>
<dbReference type="SUPFAM" id="SSF64518">
    <property type="entry name" value="Phase 1 flagellin"/>
    <property type="match status" value="2"/>
</dbReference>
<feature type="domain" description="Flagellar basal body rod protein N-terminal" evidence="7">
    <location>
        <begin position="4"/>
        <end position="33"/>
    </location>
</feature>
<dbReference type="GO" id="GO:0009424">
    <property type="term" value="C:bacterial-type flagellum hook"/>
    <property type="evidence" value="ECO:0007669"/>
    <property type="project" value="InterPro"/>
</dbReference>
<dbReference type="OrthoDB" id="9802553at2"/>
<dbReference type="InterPro" id="IPR049119">
    <property type="entry name" value="FlgK_D2-like"/>
</dbReference>
<gene>
    <name evidence="11" type="ORF">BCF53_1112</name>
</gene>
<evidence type="ECO:0000256" key="1">
    <source>
        <dbReference type="ARBA" id="ARBA00004365"/>
    </source>
</evidence>
<dbReference type="Pfam" id="PF00460">
    <property type="entry name" value="Flg_bb_rod"/>
    <property type="match status" value="1"/>
</dbReference>
<dbReference type="GO" id="GO:0044780">
    <property type="term" value="P:bacterial-type flagellum assembly"/>
    <property type="evidence" value="ECO:0007669"/>
    <property type="project" value="InterPro"/>
</dbReference>
<dbReference type="PRINTS" id="PR01005">
    <property type="entry name" value="FLGHOOKAP1"/>
</dbReference>
<comment type="similarity">
    <text evidence="3">Belongs to the flagella basal body rod proteins family.</text>
</comment>
<dbReference type="NCBIfam" id="TIGR02492">
    <property type="entry name" value="flgK_ends"/>
    <property type="match status" value="1"/>
</dbReference>
<dbReference type="InterPro" id="IPR002371">
    <property type="entry name" value="FlgK"/>
</dbReference>
<dbReference type="PANTHER" id="PTHR30033">
    <property type="entry name" value="FLAGELLAR HOOK-ASSOCIATED PROTEIN 1"/>
    <property type="match status" value="1"/>
</dbReference>
<organism evidence="11 12">
    <name type="scientific">Reinekea marinisedimentorum</name>
    <dbReference type="NCBI Taxonomy" id="230495"/>
    <lineage>
        <taxon>Bacteria</taxon>
        <taxon>Pseudomonadati</taxon>
        <taxon>Pseudomonadota</taxon>
        <taxon>Gammaproteobacteria</taxon>
        <taxon>Oceanospirillales</taxon>
        <taxon>Saccharospirillaceae</taxon>
        <taxon>Reinekea</taxon>
    </lineage>
</organism>
<protein>
    <recommendedName>
        <fullName evidence="4">Flagellar hook-associated protein 1</fullName>
    </recommendedName>
</protein>
<comment type="subcellular location">
    <subcellularLocation>
        <location evidence="1">Bacterial flagellum</location>
    </subcellularLocation>
    <subcellularLocation>
        <location evidence="2">Secreted</location>
    </subcellularLocation>
</comment>
<comment type="caution">
    <text evidence="11">The sequence shown here is derived from an EMBL/GenBank/DDBJ whole genome shotgun (WGS) entry which is preliminary data.</text>
</comment>
<evidence type="ECO:0000259" key="7">
    <source>
        <dbReference type="Pfam" id="PF00460"/>
    </source>
</evidence>
<dbReference type="EMBL" id="SLZR01000011">
    <property type="protein sequence ID" value="TCS39912.1"/>
    <property type="molecule type" value="Genomic_DNA"/>
</dbReference>
<accession>A0A4R3I2W6</accession>
<proteinExistence type="inferred from homology"/>
<dbReference type="Pfam" id="PF21158">
    <property type="entry name" value="flgK_1st_1"/>
    <property type="match status" value="1"/>
</dbReference>
<evidence type="ECO:0000313" key="11">
    <source>
        <dbReference type="EMBL" id="TCS39912.1"/>
    </source>
</evidence>
<dbReference type="InterPro" id="IPR019776">
    <property type="entry name" value="Flagellar_basal_body_rod_CS"/>
</dbReference>
<dbReference type="InterPro" id="IPR010930">
    <property type="entry name" value="Flg_bb/hook_C_dom"/>
</dbReference>